<evidence type="ECO:0000313" key="14">
    <source>
        <dbReference type="EMBL" id="QOR70683.1"/>
    </source>
</evidence>
<keyword evidence="15" id="KW-1185">Reference proteome</keyword>
<comment type="subcellular location">
    <subcellularLocation>
        <location evidence="1">Cell membrane</location>
        <topology evidence="1">Multi-pass membrane protein</topology>
    </subcellularLocation>
</comment>
<dbReference type="PANTHER" id="PTHR24221">
    <property type="entry name" value="ATP-BINDING CASSETTE SUB-FAMILY B"/>
    <property type="match status" value="1"/>
</dbReference>
<feature type="region of interest" description="Disordered" evidence="10">
    <location>
        <begin position="1"/>
        <end position="24"/>
    </location>
</feature>
<dbReference type="Proteomes" id="UP000593758">
    <property type="component" value="Chromosome"/>
</dbReference>
<evidence type="ECO:0000256" key="8">
    <source>
        <dbReference type="ARBA" id="ARBA00023136"/>
    </source>
</evidence>
<dbReference type="GO" id="GO:0034040">
    <property type="term" value="F:ATPase-coupled lipid transmembrane transporter activity"/>
    <property type="evidence" value="ECO:0007669"/>
    <property type="project" value="TreeGrafter"/>
</dbReference>
<proteinExistence type="inferred from homology"/>
<dbReference type="InterPro" id="IPR027417">
    <property type="entry name" value="P-loop_NTPase"/>
</dbReference>
<keyword evidence="6 14" id="KW-0067">ATP-binding</keyword>
<evidence type="ECO:0000259" key="13">
    <source>
        <dbReference type="PROSITE" id="PS50929"/>
    </source>
</evidence>
<dbReference type="PROSITE" id="PS50929">
    <property type="entry name" value="ABC_TM1F"/>
    <property type="match status" value="1"/>
</dbReference>
<dbReference type="InterPro" id="IPR039421">
    <property type="entry name" value="Type_1_exporter"/>
</dbReference>
<evidence type="ECO:0000256" key="7">
    <source>
        <dbReference type="ARBA" id="ARBA00022989"/>
    </source>
</evidence>
<dbReference type="GO" id="GO:0005886">
    <property type="term" value="C:plasma membrane"/>
    <property type="evidence" value="ECO:0007669"/>
    <property type="project" value="UniProtKB-SubCell"/>
</dbReference>
<dbReference type="SMART" id="SM00382">
    <property type="entry name" value="AAA"/>
    <property type="match status" value="1"/>
</dbReference>
<dbReference type="PANTHER" id="PTHR24221:SF654">
    <property type="entry name" value="ATP-BINDING CASSETTE SUB-FAMILY B MEMBER 6"/>
    <property type="match status" value="1"/>
</dbReference>
<evidence type="ECO:0000256" key="4">
    <source>
        <dbReference type="ARBA" id="ARBA00022692"/>
    </source>
</evidence>
<keyword evidence="8 11" id="KW-0472">Membrane</keyword>
<dbReference type="GO" id="GO:0005524">
    <property type="term" value="F:ATP binding"/>
    <property type="evidence" value="ECO:0007669"/>
    <property type="project" value="UniProtKB-KW"/>
</dbReference>
<dbReference type="GO" id="GO:0140359">
    <property type="term" value="F:ABC-type transporter activity"/>
    <property type="evidence" value="ECO:0007669"/>
    <property type="project" value="InterPro"/>
</dbReference>
<keyword evidence="7 11" id="KW-1133">Transmembrane helix</keyword>
<protein>
    <submittedName>
        <fullName evidence="14">ABC transporter ATP-binding protein</fullName>
    </submittedName>
</protein>
<dbReference type="Gene3D" id="3.40.50.300">
    <property type="entry name" value="P-loop containing nucleotide triphosphate hydrolases"/>
    <property type="match status" value="1"/>
</dbReference>
<keyword evidence="3" id="KW-1003">Cell membrane</keyword>
<evidence type="ECO:0000256" key="9">
    <source>
        <dbReference type="ARBA" id="ARBA00061644"/>
    </source>
</evidence>
<feature type="transmembrane region" description="Helical" evidence="11">
    <location>
        <begin position="93"/>
        <end position="113"/>
    </location>
</feature>
<dbReference type="GO" id="GO:0016887">
    <property type="term" value="F:ATP hydrolysis activity"/>
    <property type="evidence" value="ECO:0007669"/>
    <property type="project" value="InterPro"/>
</dbReference>
<dbReference type="Pfam" id="PF00005">
    <property type="entry name" value="ABC_tran"/>
    <property type="match status" value="1"/>
</dbReference>
<keyword evidence="5" id="KW-0547">Nucleotide-binding</keyword>
<dbReference type="Pfam" id="PF00664">
    <property type="entry name" value="ABC_membrane"/>
    <property type="match status" value="1"/>
</dbReference>
<comment type="similarity">
    <text evidence="9">Belongs to the ABC transporter superfamily. Lipid exporter (TC 3.A.1.106) family.</text>
</comment>
<dbReference type="EMBL" id="CP063169">
    <property type="protein sequence ID" value="QOR70683.1"/>
    <property type="molecule type" value="Genomic_DNA"/>
</dbReference>
<dbReference type="InterPro" id="IPR017871">
    <property type="entry name" value="ABC_transporter-like_CS"/>
</dbReference>
<keyword evidence="4 11" id="KW-0812">Transmembrane</keyword>
<evidence type="ECO:0000256" key="2">
    <source>
        <dbReference type="ARBA" id="ARBA00022448"/>
    </source>
</evidence>
<feature type="transmembrane region" description="Helical" evidence="11">
    <location>
        <begin position="192"/>
        <end position="214"/>
    </location>
</feature>
<evidence type="ECO:0000256" key="5">
    <source>
        <dbReference type="ARBA" id="ARBA00022741"/>
    </source>
</evidence>
<reference evidence="14 15" key="1">
    <citation type="submission" date="2020-10" db="EMBL/GenBank/DDBJ databases">
        <title>Haloactinobacterium sp. RN3S43, a bacterium isolated from saline soil.</title>
        <authorList>
            <person name="Sun J.-Q."/>
        </authorList>
    </citation>
    <scope>NUCLEOTIDE SEQUENCE [LARGE SCALE GENOMIC DNA]</scope>
    <source>
        <strain evidence="14 15">RN3S43</strain>
    </source>
</reference>
<dbReference type="AlphaFoldDB" id="A0A7M1SVM7"/>
<evidence type="ECO:0000259" key="12">
    <source>
        <dbReference type="PROSITE" id="PS50893"/>
    </source>
</evidence>
<name>A0A7M1SVM7_9MICO</name>
<keyword evidence="2" id="KW-0813">Transport</keyword>
<feature type="transmembrane region" description="Helical" evidence="11">
    <location>
        <begin position="166"/>
        <end position="186"/>
    </location>
</feature>
<accession>A0A7M1SVM7</accession>
<evidence type="ECO:0000256" key="3">
    <source>
        <dbReference type="ARBA" id="ARBA00022475"/>
    </source>
</evidence>
<sequence length="632" mass="66375">MSDLDQGTSADVAPQRHAPPHGAYGTYGAPSPGLRLDDVRALGAVLAGWRGWYVAALTWNAVVHLSAAVAAGAAAYAVAAAVTGVAGSTRVELMLPTVLVLGATLVRSVAVWQEAYTSHDVAFRVLARVRGWLFAGLARIAPGGVARRRTGDLTTLSTNDSEALEIFLAHSSLYIIGRFLATPLIVVGLALISLPAALVTLPFLALAVLVPLAARRSAREQGRRARAVTAEIGADMQENVGAVREIAAFGLLEERLGRLAGQQTRLWRAQRATTIRTGVETAVGGVLSSLVAVAATVVAVREVAAGRLALEWLPVVAAVAGATPSAIAQWAATTRHYGNTAASARRIEEILDAPDPLPVIPESEGSSPTTSVECLPVAEPSDRGLSTPHIRVESVTYSWPGAPRPAVRDVSVAIGAGETVALAGASGAGKSTLGALLARWYDPDVGRILVGGTDVRAMERAERVATVCLVPQEPYLFAESVRENLAVALPHELPDDALWEALERTRAADVVRGMPHGLDTVLADRGRSLSGGERQRLALARAALRRPEVLILDEAVSQLDVENEVALRDSLIGTATTTVVIAHRLSTLVTTPRVLVLDGGSLVGDGTHEELLAGCDAYRRLVRPQLDLRKGT</sequence>
<dbReference type="RefSeq" id="WP_193497358.1">
    <property type="nucleotide sequence ID" value="NZ_CP063169.1"/>
</dbReference>
<dbReference type="SUPFAM" id="SSF52540">
    <property type="entry name" value="P-loop containing nucleoside triphosphate hydrolases"/>
    <property type="match status" value="1"/>
</dbReference>
<evidence type="ECO:0000256" key="11">
    <source>
        <dbReference type="SAM" id="Phobius"/>
    </source>
</evidence>
<feature type="domain" description="ABC transporter" evidence="12">
    <location>
        <begin position="390"/>
        <end position="624"/>
    </location>
</feature>
<organism evidence="14 15">
    <name type="scientific">Ruania alkalisoli</name>
    <dbReference type="NCBI Taxonomy" id="2779775"/>
    <lineage>
        <taxon>Bacteria</taxon>
        <taxon>Bacillati</taxon>
        <taxon>Actinomycetota</taxon>
        <taxon>Actinomycetes</taxon>
        <taxon>Micrococcales</taxon>
        <taxon>Ruaniaceae</taxon>
        <taxon>Ruania</taxon>
    </lineage>
</organism>
<evidence type="ECO:0000313" key="15">
    <source>
        <dbReference type="Proteomes" id="UP000593758"/>
    </source>
</evidence>
<dbReference type="SUPFAM" id="SSF90123">
    <property type="entry name" value="ABC transporter transmembrane region"/>
    <property type="match status" value="1"/>
</dbReference>
<dbReference type="FunFam" id="3.40.50.300:FF:000299">
    <property type="entry name" value="ABC transporter ATP-binding protein/permease"/>
    <property type="match status" value="1"/>
</dbReference>
<dbReference type="PROSITE" id="PS00211">
    <property type="entry name" value="ABC_TRANSPORTER_1"/>
    <property type="match status" value="1"/>
</dbReference>
<evidence type="ECO:0000256" key="6">
    <source>
        <dbReference type="ARBA" id="ARBA00022840"/>
    </source>
</evidence>
<dbReference type="Gene3D" id="1.20.1560.10">
    <property type="entry name" value="ABC transporter type 1, transmembrane domain"/>
    <property type="match status" value="1"/>
</dbReference>
<feature type="domain" description="ABC transmembrane type-1" evidence="13">
    <location>
        <begin position="67"/>
        <end position="308"/>
    </location>
</feature>
<dbReference type="InterPro" id="IPR036640">
    <property type="entry name" value="ABC1_TM_sf"/>
</dbReference>
<dbReference type="InterPro" id="IPR011527">
    <property type="entry name" value="ABC1_TM_dom"/>
</dbReference>
<dbReference type="PROSITE" id="PS50893">
    <property type="entry name" value="ABC_TRANSPORTER_2"/>
    <property type="match status" value="1"/>
</dbReference>
<dbReference type="InterPro" id="IPR003439">
    <property type="entry name" value="ABC_transporter-like_ATP-bd"/>
</dbReference>
<evidence type="ECO:0000256" key="1">
    <source>
        <dbReference type="ARBA" id="ARBA00004651"/>
    </source>
</evidence>
<evidence type="ECO:0000256" key="10">
    <source>
        <dbReference type="SAM" id="MobiDB-lite"/>
    </source>
</evidence>
<dbReference type="InterPro" id="IPR003593">
    <property type="entry name" value="AAA+_ATPase"/>
</dbReference>
<dbReference type="KEGG" id="halt:IM660_19275"/>
<gene>
    <name evidence="14" type="ORF">IM660_19275</name>
</gene>
<feature type="transmembrane region" description="Helical" evidence="11">
    <location>
        <begin position="61"/>
        <end position="86"/>
    </location>
</feature>